<protein>
    <recommendedName>
        <fullName evidence="3">Heterokaryon incompatibility domain-containing protein</fullName>
    </recommendedName>
</protein>
<gene>
    <name evidence="1" type="ORF">N0V89_004768</name>
</gene>
<evidence type="ECO:0000313" key="1">
    <source>
        <dbReference type="EMBL" id="KAJ4356732.1"/>
    </source>
</evidence>
<dbReference type="GeneID" id="80908298"/>
<organism evidence="1 2">
    <name type="scientific">Didymosphaeria variabile</name>
    <dbReference type="NCBI Taxonomy" id="1932322"/>
    <lineage>
        <taxon>Eukaryota</taxon>
        <taxon>Fungi</taxon>
        <taxon>Dikarya</taxon>
        <taxon>Ascomycota</taxon>
        <taxon>Pezizomycotina</taxon>
        <taxon>Dothideomycetes</taxon>
        <taxon>Pleosporomycetidae</taxon>
        <taxon>Pleosporales</taxon>
        <taxon>Massarineae</taxon>
        <taxon>Didymosphaeriaceae</taxon>
        <taxon>Didymosphaeria</taxon>
    </lineage>
</organism>
<accession>A0A9W8XR61</accession>
<evidence type="ECO:0008006" key="3">
    <source>
        <dbReference type="Google" id="ProtNLM"/>
    </source>
</evidence>
<reference evidence="1" key="1">
    <citation type="submission" date="2022-10" db="EMBL/GenBank/DDBJ databases">
        <title>Tapping the CABI collections for fungal endophytes: first genome assemblies for Collariella, Neodidymelliopsis, Ascochyta clinopodiicola, Didymella pomorum, Didymosphaeria variabile, Neocosmospora piperis and Neocucurbitaria cava.</title>
        <authorList>
            <person name="Hill R."/>
        </authorList>
    </citation>
    <scope>NUCLEOTIDE SEQUENCE</scope>
    <source>
        <strain evidence="1">IMI 356815</strain>
    </source>
</reference>
<sequence>MTIWLGPVYSGSASALDFIREVDNTCNDAVGAYDWVAGVQFSADAGAWTGYFSQPKEEIQFETLMALRELFRRRYWSRLWIIQEILFARLIVVRCGDRLVEWEKLLDFQVWTRSQRYLVVKHFQQVSDILHVPSNVRKILDTKRAWGLGDAWKQPTQSLRRVLSDYRMFECVNEFDKVYGLLGLVTKGTTVPVDYAKETTEVFKDVIKAVLTDDSITMTGFLGFSFTLWGTICAVYPLNAKLFSDTMVTAAEEAENDTFDTRKKFIIYEHEEAEVEAASNQVRFSLSDIVLAMDSHGVDRWTDPYNNVPQ</sequence>
<dbReference type="PANTHER" id="PTHR24148">
    <property type="entry name" value="ANKYRIN REPEAT DOMAIN-CONTAINING PROTEIN 39 HOMOLOG-RELATED"/>
    <property type="match status" value="1"/>
</dbReference>
<dbReference type="PANTHER" id="PTHR24148:SF73">
    <property type="entry name" value="HET DOMAIN PROTEIN (AFU_ORTHOLOGUE AFUA_8G01020)"/>
    <property type="match status" value="1"/>
</dbReference>
<dbReference type="RefSeq" id="XP_056073858.1">
    <property type="nucleotide sequence ID" value="XM_056213550.1"/>
</dbReference>
<dbReference type="OrthoDB" id="194358at2759"/>
<name>A0A9W8XR61_9PLEO</name>
<keyword evidence="2" id="KW-1185">Reference proteome</keyword>
<proteinExistence type="predicted"/>
<comment type="caution">
    <text evidence="1">The sequence shown here is derived from an EMBL/GenBank/DDBJ whole genome shotgun (WGS) entry which is preliminary data.</text>
</comment>
<dbReference type="Proteomes" id="UP001140513">
    <property type="component" value="Unassembled WGS sequence"/>
</dbReference>
<evidence type="ECO:0000313" key="2">
    <source>
        <dbReference type="Proteomes" id="UP001140513"/>
    </source>
</evidence>
<dbReference type="EMBL" id="JAPEUX010000003">
    <property type="protein sequence ID" value="KAJ4356732.1"/>
    <property type="molecule type" value="Genomic_DNA"/>
</dbReference>
<dbReference type="AlphaFoldDB" id="A0A9W8XR61"/>
<dbReference type="InterPro" id="IPR052895">
    <property type="entry name" value="HetReg/Transcr_Mod"/>
</dbReference>